<proteinExistence type="predicted"/>
<gene>
    <name evidence="1" type="ORF">GBAR_LOCUS2260</name>
</gene>
<name>A0AA35W2N2_GEOBA</name>
<evidence type="ECO:0000313" key="1">
    <source>
        <dbReference type="EMBL" id="CAI7997844.1"/>
    </source>
</evidence>
<evidence type="ECO:0000313" key="2">
    <source>
        <dbReference type="Proteomes" id="UP001174909"/>
    </source>
</evidence>
<protein>
    <submittedName>
        <fullName evidence="1">Uncharacterized protein</fullName>
    </submittedName>
</protein>
<dbReference type="Proteomes" id="UP001174909">
    <property type="component" value="Unassembled WGS sequence"/>
</dbReference>
<comment type="caution">
    <text evidence="1">The sequence shown here is derived from an EMBL/GenBank/DDBJ whole genome shotgun (WGS) entry which is preliminary data.</text>
</comment>
<dbReference type="EMBL" id="CASHTH010000330">
    <property type="protein sequence ID" value="CAI7997844.1"/>
    <property type="molecule type" value="Genomic_DNA"/>
</dbReference>
<organism evidence="1 2">
    <name type="scientific">Geodia barretti</name>
    <name type="common">Barrett's horny sponge</name>
    <dbReference type="NCBI Taxonomy" id="519541"/>
    <lineage>
        <taxon>Eukaryota</taxon>
        <taxon>Metazoa</taxon>
        <taxon>Porifera</taxon>
        <taxon>Demospongiae</taxon>
        <taxon>Heteroscleromorpha</taxon>
        <taxon>Tetractinellida</taxon>
        <taxon>Astrophorina</taxon>
        <taxon>Geodiidae</taxon>
        <taxon>Geodia</taxon>
    </lineage>
</organism>
<reference evidence="1" key="1">
    <citation type="submission" date="2023-03" db="EMBL/GenBank/DDBJ databases">
        <authorList>
            <person name="Steffen K."/>
            <person name="Cardenas P."/>
        </authorList>
    </citation>
    <scope>NUCLEOTIDE SEQUENCE</scope>
</reference>
<keyword evidence="2" id="KW-1185">Reference proteome</keyword>
<accession>A0AA35W2N2</accession>
<sequence length="69" mass="7279">MTRSERTIRGCGLCTRGTWGPPASVSPASIGPVVWRPPQIQRERAIPACGCGTCPSPSAKPSETLGWNT</sequence>
<dbReference type="AlphaFoldDB" id="A0AA35W2N2"/>